<evidence type="ECO:0000256" key="1">
    <source>
        <dbReference type="SAM" id="Phobius"/>
    </source>
</evidence>
<proteinExistence type="predicted"/>
<keyword evidence="1" id="KW-1133">Transmembrane helix</keyword>
<evidence type="ECO:0000313" key="2">
    <source>
        <dbReference type="EMBL" id="MBD1396436.1"/>
    </source>
</evidence>
<gene>
    <name evidence="2" type="ORF">H9Q13_04610</name>
</gene>
<keyword evidence="1" id="KW-0812">Transmembrane</keyword>
<dbReference type="Pfam" id="PF13432">
    <property type="entry name" value="TPR_16"/>
    <property type="match status" value="1"/>
</dbReference>
<dbReference type="RefSeq" id="WP_191182539.1">
    <property type="nucleotide sequence ID" value="NZ_JACXAJ010000001.1"/>
</dbReference>
<name>A0ABR7XEU9_9BACT</name>
<dbReference type="SUPFAM" id="SSF48452">
    <property type="entry name" value="TPR-like"/>
    <property type="match status" value="2"/>
</dbReference>
<dbReference type="PANTHER" id="PTHR12558:SF13">
    <property type="entry name" value="CELL DIVISION CYCLE PROTEIN 27 HOMOLOG"/>
    <property type="match status" value="1"/>
</dbReference>
<reference evidence="2 3" key="1">
    <citation type="submission" date="2020-09" db="EMBL/GenBank/DDBJ databases">
        <title>Genome sequencing and assembly of Pontibacter sp.</title>
        <authorList>
            <person name="Chhetri G."/>
        </authorList>
    </citation>
    <scope>NUCLEOTIDE SEQUENCE [LARGE SCALE GENOMIC DNA]</scope>
    <source>
        <strain evidence="2 3">JH31</strain>
    </source>
</reference>
<accession>A0ABR7XEU9</accession>
<evidence type="ECO:0000313" key="3">
    <source>
        <dbReference type="Proteomes" id="UP000625551"/>
    </source>
</evidence>
<keyword evidence="3" id="KW-1185">Reference proteome</keyword>
<dbReference type="InterPro" id="IPR011990">
    <property type="entry name" value="TPR-like_helical_dom_sf"/>
</dbReference>
<dbReference type="Proteomes" id="UP000625551">
    <property type="component" value="Unassembled WGS sequence"/>
</dbReference>
<comment type="caution">
    <text evidence="2">The sequence shown here is derived from an EMBL/GenBank/DDBJ whole genome shotgun (WGS) entry which is preliminary data.</text>
</comment>
<keyword evidence="1" id="KW-0472">Membrane</keyword>
<feature type="transmembrane region" description="Helical" evidence="1">
    <location>
        <begin position="6"/>
        <end position="24"/>
    </location>
</feature>
<protein>
    <submittedName>
        <fullName evidence="2">Tetratricopeptide repeat protein</fullName>
    </submittedName>
</protein>
<dbReference type="InterPro" id="IPR019734">
    <property type="entry name" value="TPR_rpt"/>
</dbReference>
<dbReference type="EMBL" id="JACXAJ010000001">
    <property type="protein sequence ID" value="MBD1396436.1"/>
    <property type="molecule type" value="Genomic_DNA"/>
</dbReference>
<dbReference type="PANTHER" id="PTHR12558">
    <property type="entry name" value="CELL DIVISION CYCLE 16,23,27"/>
    <property type="match status" value="1"/>
</dbReference>
<dbReference type="SMART" id="SM00028">
    <property type="entry name" value="TPR"/>
    <property type="match status" value="6"/>
</dbReference>
<organism evidence="2 3">
    <name type="scientific">Pontibacter aquaedesilientis</name>
    <dbReference type="NCBI Taxonomy" id="2766980"/>
    <lineage>
        <taxon>Bacteria</taxon>
        <taxon>Pseudomonadati</taxon>
        <taxon>Bacteroidota</taxon>
        <taxon>Cytophagia</taxon>
        <taxon>Cytophagales</taxon>
        <taxon>Hymenobacteraceae</taxon>
        <taxon>Pontibacter</taxon>
    </lineage>
</organism>
<sequence length="446" mass="50664">MKRENIYTIAFLVLLAAAVTTFFYNREKQDPIPPLLERTGPISTTSEWVNTKMAIEGLQYKLRQNPGDMQSKLFLALAYMQEARVTGEHPYYYPAALKLVNEVLSKKNTDEALRYEATVAKSIIQLSLHQFEEALRTGERALEMNSRRAAVYGVLCDANVELGHYEKAVELADKMVSIRPDLQSYARVSYLREIYGDTPGAIVAMRMAADAGYPGLEQTAWTRVTLGKLHEQNGDLQQAEMEYRQVLYEYPDYAFALGGLARLEAKKKNHQDAIKLFDRAAKVIPEFTFHQELAGLYKLTGQPKKAANSRKELLDGLKEDEEAGHIVDLELANIYLELDGDLDQAMKYAWKEYKRRPNNIDVCKTLATIYYKKRDYRQADKFLKKASHTDRQDASLLCLTGLVSYKLGDRVTGQKLLQRSFTIDPFQNNEVGEEGRKMLAATIAGL</sequence>
<dbReference type="Gene3D" id="1.25.40.10">
    <property type="entry name" value="Tetratricopeptide repeat domain"/>
    <property type="match status" value="3"/>
</dbReference>